<comment type="caution">
    <text evidence="1">The sequence shown here is derived from an EMBL/GenBank/DDBJ whole genome shotgun (WGS) entry which is preliminary data.</text>
</comment>
<accession>A0AAP0JZM9</accession>
<proteinExistence type="predicted"/>
<gene>
    <name evidence="1" type="ORF">Syun_012512</name>
</gene>
<dbReference type="EMBL" id="JBBNAF010000005">
    <property type="protein sequence ID" value="KAK9143112.1"/>
    <property type="molecule type" value="Genomic_DNA"/>
</dbReference>
<organism evidence="1 2">
    <name type="scientific">Stephania yunnanensis</name>
    <dbReference type="NCBI Taxonomy" id="152371"/>
    <lineage>
        <taxon>Eukaryota</taxon>
        <taxon>Viridiplantae</taxon>
        <taxon>Streptophyta</taxon>
        <taxon>Embryophyta</taxon>
        <taxon>Tracheophyta</taxon>
        <taxon>Spermatophyta</taxon>
        <taxon>Magnoliopsida</taxon>
        <taxon>Ranunculales</taxon>
        <taxon>Menispermaceae</taxon>
        <taxon>Menispermoideae</taxon>
        <taxon>Cissampelideae</taxon>
        <taxon>Stephania</taxon>
    </lineage>
</organism>
<reference evidence="1 2" key="1">
    <citation type="submission" date="2024-01" db="EMBL/GenBank/DDBJ databases">
        <title>Genome assemblies of Stephania.</title>
        <authorList>
            <person name="Yang L."/>
        </authorList>
    </citation>
    <scope>NUCLEOTIDE SEQUENCE [LARGE SCALE GENOMIC DNA]</scope>
    <source>
        <strain evidence="1">YNDBR</strain>
        <tissue evidence="1">Leaf</tissue>
    </source>
</reference>
<sequence length="115" mass="12949">MTLEGIRFVKAWIIIKGQMGNLQTQTLKPNENETRFHLLRYSHTTIFFTSTILTVSLFRLSFLESLKVLSLPLGVLSISALPLTRLSLTVVPSFSTSHSLGSPLSLLWTTSRLWT</sequence>
<dbReference type="AlphaFoldDB" id="A0AAP0JZM9"/>
<evidence type="ECO:0000313" key="1">
    <source>
        <dbReference type="EMBL" id="KAK9143112.1"/>
    </source>
</evidence>
<evidence type="ECO:0000313" key="2">
    <source>
        <dbReference type="Proteomes" id="UP001420932"/>
    </source>
</evidence>
<dbReference type="Proteomes" id="UP001420932">
    <property type="component" value="Unassembled WGS sequence"/>
</dbReference>
<keyword evidence="2" id="KW-1185">Reference proteome</keyword>
<name>A0AAP0JZM9_9MAGN</name>
<protein>
    <submittedName>
        <fullName evidence="1">Uncharacterized protein</fullName>
    </submittedName>
</protein>